<dbReference type="GO" id="GO:0043041">
    <property type="term" value="P:amino acid activation for nonribosomal peptide biosynthetic process"/>
    <property type="evidence" value="ECO:0007669"/>
    <property type="project" value="TreeGrafter"/>
</dbReference>
<evidence type="ECO:0000313" key="4">
    <source>
        <dbReference type="Proteomes" id="UP000252118"/>
    </source>
</evidence>
<dbReference type="InterPro" id="IPR042099">
    <property type="entry name" value="ANL_N_sf"/>
</dbReference>
<feature type="domain" description="Condensation" evidence="2">
    <location>
        <begin position="9"/>
        <end position="444"/>
    </location>
</feature>
<dbReference type="Pfam" id="PF00501">
    <property type="entry name" value="AMP-binding"/>
    <property type="match status" value="1"/>
</dbReference>
<dbReference type="RefSeq" id="WP_142675602.1">
    <property type="nucleotide sequence ID" value="NZ_QNRJ01000017.1"/>
</dbReference>
<dbReference type="GO" id="GO:0003824">
    <property type="term" value="F:catalytic activity"/>
    <property type="evidence" value="ECO:0007669"/>
    <property type="project" value="InterPro"/>
</dbReference>
<gene>
    <name evidence="3" type="ORF">DET59_1171</name>
</gene>
<feature type="non-terminal residue" evidence="3">
    <location>
        <position position="539"/>
    </location>
</feature>
<dbReference type="AlphaFoldDB" id="A0A366EJI0"/>
<comment type="caution">
    <text evidence="3">The sequence shown here is derived from an EMBL/GenBank/DDBJ whole genome shotgun (WGS) entry which is preliminary data.</text>
</comment>
<dbReference type="PANTHER" id="PTHR45527">
    <property type="entry name" value="NONRIBOSOMAL PEPTIDE SYNTHETASE"/>
    <property type="match status" value="1"/>
</dbReference>
<dbReference type="SUPFAM" id="SSF52777">
    <property type="entry name" value="CoA-dependent acyltransferases"/>
    <property type="match status" value="2"/>
</dbReference>
<organism evidence="3 4">
    <name type="scientific">Rossellomorea aquimaris</name>
    <dbReference type="NCBI Taxonomy" id="189382"/>
    <lineage>
        <taxon>Bacteria</taxon>
        <taxon>Bacillati</taxon>
        <taxon>Bacillota</taxon>
        <taxon>Bacilli</taxon>
        <taxon>Bacillales</taxon>
        <taxon>Bacillaceae</taxon>
        <taxon>Rossellomorea</taxon>
    </lineage>
</organism>
<dbReference type="GO" id="GO:0008610">
    <property type="term" value="P:lipid biosynthetic process"/>
    <property type="evidence" value="ECO:0007669"/>
    <property type="project" value="UniProtKB-ARBA"/>
</dbReference>
<dbReference type="InterPro" id="IPR000873">
    <property type="entry name" value="AMP-dep_synth/lig_dom"/>
</dbReference>
<evidence type="ECO:0000259" key="2">
    <source>
        <dbReference type="Pfam" id="PF00668"/>
    </source>
</evidence>
<dbReference type="Proteomes" id="UP000252118">
    <property type="component" value="Unassembled WGS sequence"/>
</dbReference>
<dbReference type="EMBL" id="QNRJ01000017">
    <property type="protein sequence ID" value="RBP02126.1"/>
    <property type="molecule type" value="Genomic_DNA"/>
</dbReference>
<evidence type="ECO:0000259" key="1">
    <source>
        <dbReference type="Pfam" id="PF00501"/>
    </source>
</evidence>
<evidence type="ECO:0000313" key="3">
    <source>
        <dbReference type="EMBL" id="RBP02126.1"/>
    </source>
</evidence>
<dbReference type="Gene3D" id="3.40.50.12780">
    <property type="entry name" value="N-terminal domain of ligase-like"/>
    <property type="match status" value="1"/>
</dbReference>
<dbReference type="GO" id="GO:0005737">
    <property type="term" value="C:cytoplasm"/>
    <property type="evidence" value="ECO:0007669"/>
    <property type="project" value="TreeGrafter"/>
</dbReference>
<dbReference type="Gene3D" id="3.30.559.30">
    <property type="entry name" value="Nonribosomal peptide synthetase, condensation domain"/>
    <property type="match status" value="1"/>
</dbReference>
<name>A0A366EJI0_9BACI</name>
<dbReference type="PANTHER" id="PTHR45527:SF1">
    <property type="entry name" value="FATTY ACID SYNTHASE"/>
    <property type="match status" value="1"/>
</dbReference>
<protein>
    <submittedName>
        <fullName evidence="3">AMP-binding enzyme</fullName>
    </submittedName>
</protein>
<accession>A0A366EJI0</accession>
<dbReference type="GO" id="GO:0031177">
    <property type="term" value="F:phosphopantetheine binding"/>
    <property type="evidence" value="ECO:0007669"/>
    <property type="project" value="TreeGrafter"/>
</dbReference>
<dbReference type="InterPro" id="IPR001242">
    <property type="entry name" value="Condensation_dom"/>
</dbReference>
<sequence length="539" mass="63012">MKIDKSNIEDIVALSSTQEGILYHHLKDVRSNKYFEQFSLTLNGKLDKELFEEAWNYVVKNNEALRTVFRWKKLKQPIQVILKEKEIKKEYYDLSNTQNQTNELENIKEENRLTNKIDLTENPFKVTLCKLNDVKYEMIIDNHHIILDGWSNGILLAEFSKAYDYIANDKIPEFPLKLKTKEYIKWINNQKDKSTSYWENYLKEYKSQEINYGSKDENDLNQSNKVSSFWTLDEVQSLKNIASKLNITLANFINTAWGILLQKLTNNQDVIFGTTVSGRNVPLLNIENSVGLFINTLPMRFNFSGDERLIDCLRKVQDSSLERQEFENISLLDIKKVFNLNASEELLESIVVYENYPIDKYLKDNSTFSINKIDSKALTNYNLTLVVHENPFNIEILFNKQKYCHKDIESILNFLKTIMLYMVDNVEKNINEVNLVNDYEREILLDLTNKRSVNFPKDKMIHTLFEQQVKKKPDNIAVVLNDEWLTYDELNRKSNQLARTLREHGVKKGELVGVMTDRSLEMIISMLAVLKAGGAYVPI</sequence>
<dbReference type="Pfam" id="PF00668">
    <property type="entry name" value="Condensation"/>
    <property type="match status" value="1"/>
</dbReference>
<dbReference type="InterPro" id="IPR023213">
    <property type="entry name" value="CAT-like_dom_sf"/>
</dbReference>
<feature type="domain" description="AMP-dependent synthetase/ligase" evidence="1">
    <location>
        <begin position="465"/>
        <end position="539"/>
    </location>
</feature>
<dbReference type="OrthoDB" id="9765680at2"/>
<dbReference type="Gene3D" id="3.30.559.10">
    <property type="entry name" value="Chloramphenicol acetyltransferase-like domain"/>
    <property type="match status" value="1"/>
</dbReference>
<dbReference type="GO" id="GO:0044550">
    <property type="term" value="P:secondary metabolite biosynthetic process"/>
    <property type="evidence" value="ECO:0007669"/>
    <property type="project" value="TreeGrafter"/>
</dbReference>
<dbReference type="SUPFAM" id="SSF56801">
    <property type="entry name" value="Acetyl-CoA synthetase-like"/>
    <property type="match status" value="1"/>
</dbReference>
<reference evidence="3 4" key="1">
    <citation type="submission" date="2018-06" db="EMBL/GenBank/DDBJ databases">
        <title>Freshwater and sediment microbial communities from various areas in North America, analyzing microbe dynamics in response to fracking.</title>
        <authorList>
            <person name="Lamendella R."/>
        </authorList>
    </citation>
    <scope>NUCLEOTIDE SEQUENCE [LARGE SCALE GENOMIC DNA]</scope>
    <source>
        <strain evidence="3 4">97B</strain>
    </source>
</reference>
<proteinExistence type="predicted"/>